<proteinExistence type="predicted"/>
<dbReference type="Gene3D" id="3.40.50.150">
    <property type="entry name" value="Vaccinia Virus protein VP39"/>
    <property type="match status" value="1"/>
</dbReference>
<keyword evidence="3" id="KW-1185">Reference proteome</keyword>
<dbReference type="EMBL" id="CP036528">
    <property type="protein sequence ID" value="QBK26526.1"/>
    <property type="molecule type" value="Genomic_DNA"/>
</dbReference>
<dbReference type="RefSeq" id="WP_208650216.1">
    <property type="nucleotide sequence ID" value="NZ_CP036528.1"/>
</dbReference>
<dbReference type="InterPro" id="IPR029063">
    <property type="entry name" value="SAM-dependent_MTases_sf"/>
</dbReference>
<protein>
    <submittedName>
        <fullName evidence="2">Class I SAM-dependent methyltransferase</fullName>
    </submittedName>
</protein>
<dbReference type="InterPro" id="IPR003356">
    <property type="entry name" value="DNA_methylase_A-5"/>
</dbReference>
<dbReference type="CDD" id="cd02440">
    <property type="entry name" value="AdoMet_MTases"/>
    <property type="match status" value="1"/>
</dbReference>
<dbReference type="GO" id="GO:0008170">
    <property type="term" value="F:N-methyltransferase activity"/>
    <property type="evidence" value="ECO:0007669"/>
    <property type="project" value="InterPro"/>
</dbReference>
<reference evidence="2 3" key="1">
    <citation type="submission" date="2019-02" db="EMBL/GenBank/DDBJ databases">
        <title>Ureibacillus thermophilus.</title>
        <authorList>
            <person name="Sunny J.S."/>
            <person name="Natarajan A."/>
            <person name="Saleena L.M."/>
        </authorList>
    </citation>
    <scope>NUCLEOTIDE SEQUENCE [LARGE SCALE GENOMIC DNA]</scope>
    <source>
        <strain evidence="2 3">LM102</strain>
    </source>
</reference>
<dbReference type="InterPro" id="IPR016843">
    <property type="entry name" value="S-AdoMet-dep_Ade-MeTrfase_prd"/>
</dbReference>
<dbReference type="Proteomes" id="UP000291151">
    <property type="component" value="Chromosome"/>
</dbReference>
<sequence length="314" mass="35993">MEKMEQIFTFIDHKAEEIEKSGKSTYLEAVLATLRGILDGDYPFPVEVATKEEVRKAIQLAILKGMRESSQPNHQMTPDSLGLLIAFIIEQLFEEKLEKGMISILDPALGTGNLMFTIMNKLDGKILATGVEVDELLIQLAGEIAELIEQPIELYHQDALRPLLVEPVDLVVCDLPVGYYPNNEVAKDYELRAQNEMSYAHHLYIEQSLRYIKEGGYLIFLIPATLFESEQAEKLHQFLKKHAWIQAVMQLPETMFKSKQHEKSIFILQKKCDQLRPPKEVLLAKVPKLSNKQALSLFFEKIKTWKENNLNNPR</sequence>
<dbReference type="PANTHER" id="PTHR41313:SF1">
    <property type="entry name" value="DNA METHYLASE ADENINE-SPECIFIC DOMAIN-CONTAINING PROTEIN"/>
    <property type="match status" value="1"/>
</dbReference>
<dbReference type="Pfam" id="PF02384">
    <property type="entry name" value="N6_Mtase"/>
    <property type="match status" value="1"/>
</dbReference>
<dbReference type="GO" id="GO:0003677">
    <property type="term" value="F:DNA binding"/>
    <property type="evidence" value="ECO:0007669"/>
    <property type="project" value="InterPro"/>
</dbReference>
<dbReference type="AlphaFoldDB" id="A0A4P6UWA6"/>
<keyword evidence="2" id="KW-0808">Transferase</keyword>
<dbReference type="KEGG" id="uth:DKZ56_12010"/>
<gene>
    <name evidence="2" type="ORF">DKZ56_12010</name>
</gene>
<evidence type="ECO:0000259" key="1">
    <source>
        <dbReference type="Pfam" id="PF02384"/>
    </source>
</evidence>
<dbReference type="PRINTS" id="PR00507">
    <property type="entry name" value="N12N6MTFRASE"/>
</dbReference>
<dbReference type="SUPFAM" id="SSF53335">
    <property type="entry name" value="S-adenosyl-L-methionine-dependent methyltransferases"/>
    <property type="match status" value="1"/>
</dbReference>
<keyword evidence="2" id="KW-0489">Methyltransferase</keyword>
<feature type="domain" description="DNA methylase adenine-specific" evidence="1">
    <location>
        <begin position="77"/>
        <end position="293"/>
    </location>
</feature>
<dbReference type="GO" id="GO:0032259">
    <property type="term" value="P:methylation"/>
    <property type="evidence" value="ECO:0007669"/>
    <property type="project" value="UniProtKB-KW"/>
</dbReference>
<organism evidence="2 3">
    <name type="scientific">Ureibacillus thermophilus</name>
    <dbReference type="NCBI Taxonomy" id="367743"/>
    <lineage>
        <taxon>Bacteria</taxon>
        <taxon>Bacillati</taxon>
        <taxon>Bacillota</taxon>
        <taxon>Bacilli</taxon>
        <taxon>Bacillales</taxon>
        <taxon>Caryophanaceae</taxon>
        <taxon>Ureibacillus</taxon>
    </lineage>
</organism>
<accession>A0A4P6UWA6</accession>
<evidence type="ECO:0000313" key="2">
    <source>
        <dbReference type="EMBL" id="QBK26526.1"/>
    </source>
</evidence>
<evidence type="ECO:0000313" key="3">
    <source>
        <dbReference type="Proteomes" id="UP000291151"/>
    </source>
</evidence>
<dbReference type="InterPro" id="IPR052933">
    <property type="entry name" value="DNA_Protect_Modify"/>
</dbReference>
<name>A0A4P6UWA6_9BACL</name>
<dbReference type="PANTHER" id="PTHR41313">
    <property type="entry name" value="ADENINE-SPECIFIC METHYLTRANSFERASE"/>
    <property type="match status" value="1"/>
</dbReference>
<dbReference type="PIRSF" id="PIRSF026567">
    <property type="entry name" value="Adenine_mtase_bact_prd"/>
    <property type="match status" value="1"/>
</dbReference>